<reference evidence="1" key="1">
    <citation type="submission" date="2019-04" db="EMBL/GenBank/DDBJ databases">
        <title>Microbes associate with the intestines of laboratory mice.</title>
        <authorList>
            <person name="Navarre W."/>
            <person name="Wong E."/>
            <person name="Huang K."/>
            <person name="Tropini C."/>
            <person name="Ng K."/>
            <person name="Yu B."/>
        </authorList>
    </citation>
    <scope>NUCLEOTIDE SEQUENCE</scope>
    <source>
        <strain evidence="1">NM09_H32</strain>
    </source>
</reference>
<dbReference type="EC" id="5.4.2.7" evidence="1"/>
<evidence type="ECO:0000313" key="1">
    <source>
        <dbReference type="EMBL" id="TGY65016.1"/>
    </source>
</evidence>
<dbReference type="EMBL" id="SRYG01000025">
    <property type="protein sequence ID" value="TGY65016.1"/>
    <property type="molecule type" value="Genomic_DNA"/>
</dbReference>
<sequence length="398" mass="44103">MEAFKRVFLIVIDSFGIGAMDDAAAYGDEGANTFLHIDERMDPFRIPNLMRLGLGELAQPAHACRNAPLTGYRCALKERSVGKDTTTGHWEMMGLRTEKPFVTFTNTGFPQALIDELERRTGHEVIGNKAASGTEILTELAGQELASGSRKMIVYTSADSVLQICGHEKSMGLDELYRVCQIARDITMKPEWKVGRVIARPYLGDAESGFERTPNRKDLSVDPPRKTVLDLLKDNGKAVVAIGKIHDIFNGRGITRSVHSNSSVEGMEQTIAMADEPWEGLVFTNLVDFDAKWGHRRNPIGYGRELETFDGKLGELMDAMQETDLLIVTADHGNDPTHTGTDHTREKTPLLLWAPRFQSTGTLKTQSSFGTVGMTILANFDIERKPYMIGDSVLEALR</sequence>
<keyword evidence="2" id="KW-1185">Reference proteome</keyword>
<name>A0AC61R5Z7_9FIRM</name>
<comment type="caution">
    <text evidence="1">The sequence shown here is derived from an EMBL/GenBank/DDBJ whole genome shotgun (WGS) entry which is preliminary data.</text>
</comment>
<accession>A0AC61R5Z7</accession>
<organism evidence="1 2">
    <name type="scientific">Dubosiella muris</name>
    <dbReference type="NCBI Taxonomy" id="3038133"/>
    <lineage>
        <taxon>Bacteria</taxon>
        <taxon>Bacillati</taxon>
        <taxon>Bacillota</taxon>
        <taxon>Erysipelotrichia</taxon>
        <taxon>Erysipelotrichales</taxon>
        <taxon>Erysipelotrichaceae</taxon>
        <taxon>Dubosiella</taxon>
    </lineage>
</organism>
<gene>
    <name evidence="1" type="ORF">E5336_10700</name>
</gene>
<protein>
    <submittedName>
        <fullName evidence="1">Phosphopentomutase</fullName>
        <ecNumber evidence="1">5.4.2.7</ecNumber>
    </submittedName>
</protein>
<keyword evidence="1" id="KW-0413">Isomerase</keyword>
<proteinExistence type="predicted"/>
<dbReference type="Proteomes" id="UP000308836">
    <property type="component" value="Unassembled WGS sequence"/>
</dbReference>
<evidence type="ECO:0000313" key="2">
    <source>
        <dbReference type="Proteomes" id="UP000308836"/>
    </source>
</evidence>